<keyword evidence="4" id="KW-0479">Metal-binding</keyword>
<dbReference type="NCBIfam" id="TIGR00856">
    <property type="entry name" value="pyrC_dimer"/>
    <property type="match status" value="1"/>
</dbReference>
<dbReference type="InterPro" id="IPR006680">
    <property type="entry name" value="Amidohydro-rel"/>
</dbReference>
<evidence type="ECO:0000256" key="5">
    <source>
        <dbReference type="ARBA" id="ARBA00022801"/>
    </source>
</evidence>
<dbReference type="Proteomes" id="UP000807716">
    <property type="component" value="Unassembled WGS sequence"/>
</dbReference>
<evidence type="ECO:0000313" key="9">
    <source>
        <dbReference type="EMBL" id="KAG0258243.1"/>
    </source>
</evidence>
<organism evidence="9 10">
    <name type="scientific">Actinomortierella ambigua</name>
    <dbReference type="NCBI Taxonomy" id="1343610"/>
    <lineage>
        <taxon>Eukaryota</taxon>
        <taxon>Fungi</taxon>
        <taxon>Fungi incertae sedis</taxon>
        <taxon>Mucoromycota</taxon>
        <taxon>Mortierellomycotina</taxon>
        <taxon>Mortierellomycetes</taxon>
        <taxon>Mortierellales</taxon>
        <taxon>Mortierellaceae</taxon>
        <taxon>Actinomortierella</taxon>
    </lineage>
</organism>
<dbReference type="GO" id="GO:0046872">
    <property type="term" value="F:metal ion binding"/>
    <property type="evidence" value="ECO:0007669"/>
    <property type="project" value="UniProtKB-KW"/>
</dbReference>
<dbReference type="AlphaFoldDB" id="A0A9P6Q3M0"/>
<accession>A0A9P6Q3M0</accession>
<evidence type="ECO:0000256" key="1">
    <source>
        <dbReference type="ARBA" id="ARBA00004880"/>
    </source>
</evidence>
<comment type="pathway">
    <text evidence="1">Pyrimidine metabolism; UMP biosynthesis via de novo pathway; (S)-dihydroorotate from bicarbonate: step 3/3.</text>
</comment>
<dbReference type="PANTHER" id="PTHR43137">
    <property type="entry name" value="DIHYDROOROTASE"/>
    <property type="match status" value="1"/>
</dbReference>
<gene>
    <name evidence="9" type="ORF">DFQ27_004752</name>
</gene>
<dbReference type="PROSITE" id="PS00483">
    <property type="entry name" value="DIHYDROOROTASE_2"/>
    <property type="match status" value="1"/>
</dbReference>
<protein>
    <recommendedName>
        <fullName evidence="3">dihydroorotase</fullName>
        <ecNumber evidence="3">3.5.2.3</ecNumber>
    </recommendedName>
</protein>
<comment type="similarity">
    <text evidence="2">Belongs to the metallo-dependent hydrolases superfamily. DHOase family. Class II DHOase subfamily.</text>
</comment>
<keyword evidence="7" id="KW-0665">Pyrimidine biosynthesis</keyword>
<dbReference type="OrthoDB" id="1670005at2759"/>
<keyword evidence="6" id="KW-0862">Zinc</keyword>
<evidence type="ECO:0000256" key="2">
    <source>
        <dbReference type="ARBA" id="ARBA00005631"/>
    </source>
</evidence>
<dbReference type="InterPro" id="IPR002195">
    <property type="entry name" value="Dihydroorotase_CS"/>
</dbReference>
<sequence>MDTITIPTAADMHIHLRQGSLMNMVTPYVAEGGVSICYVMPNLQPTVSTTEQALAYKAELEALAPKVTFYMSLYLGPSLTPEEIRKAAKAGVRGVKSYPRGVTTNSESGIESYDIYYPVFKAMEEEGMVLNLHGEIPSDHEKNVCVMNAEEKFLGHLKQIHTDFPKLKIILEHATTEAAVNMVKSLGDTVGCTITVHHLQLVVDDWAGKCHNFCKPVAKFPSDRAALRKVIKEGHPRFFLGTDSAPHPSHKKEGPEACAGVFTTPLVLPYLATILESFDALDQLRGFACDFGRAFYEVKDEKWVGEVKLVRTNKDFNTPETYAFGGEGVDGESGKVVPFMAGKALAWKIASIN</sequence>
<evidence type="ECO:0000256" key="6">
    <source>
        <dbReference type="ARBA" id="ARBA00022833"/>
    </source>
</evidence>
<dbReference type="SUPFAM" id="SSF51556">
    <property type="entry name" value="Metallo-dependent hydrolases"/>
    <property type="match status" value="1"/>
</dbReference>
<dbReference type="InterPro" id="IPR032466">
    <property type="entry name" value="Metal_Hydrolase"/>
</dbReference>
<dbReference type="GO" id="GO:0004151">
    <property type="term" value="F:dihydroorotase activity"/>
    <property type="evidence" value="ECO:0007669"/>
    <property type="project" value="UniProtKB-EC"/>
</dbReference>
<dbReference type="HAMAP" id="MF_00219">
    <property type="entry name" value="PyrC_classII"/>
    <property type="match status" value="1"/>
</dbReference>
<dbReference type="GO" id="GO:0006207">
    <property type="term" value="P:'de novo' pyrimidine nucleobase biosynthetic process"/>
    <property type="evidence" value="ECO:0007669"/>
    <property type="project" value="TreeGrafter"/>
</dbReference>
<evidence type="ECO:0000313" key="10">
    <source>
        <dbReference type="Proteomes" id="UP000807716"/>
    </source>
</evidence>
<dbReference type="GO" id="GO:0006221">
    <property type="term" value="P:pyrimidine nucleotide biosynthetic process"/>
    <property type="evidence" value="ECO:0007669"/>
    <property type="project" value="UniProtKB-KW"/>
</dbReference>
<name>A0A9P6Q3M0_9FUNG</name>
<dbReference type="Pfam" id="PF01979">
    <property type="entry name" value="Amidohydro_1"/>
    <property type="match status" value="1"/>
</dbReference>
<comment type="caution">
    <text evidence="9">The sequence shown here is derived from an EMBL/GenBank/DDBJ whole genome shotgun (WGS) entry which is preliminary data.</text>
</comment>
<dbReference type="EMBL" id="JAAAJB010000332">
    <property type="protein sequence ID" value="KAG0258243.1"/>
    <property type="molecule type" value="Genomic_DNA"/>
</dbReference>
<dbReference type="GO" id="GO:0005737">
    <property type="term" value="C:cytoplasm"/>
    <property type="evidence" value="ECO:0007669"/>
    <property type="project" value="TreeGrafter"/>
</dbReference>
<evidence type="ECO:0000256" key="3">
    <source>
        <dbReference type="ARBA" id="ARBA00012860"/>
    </source>
</evidence>
<evidence type="ECO:0000256" key="4">
    <source>
        <dbReference type="ARBA" id="ARBA00022723"/>
    </source>
</evidence>
<dbReference type="InterPro" id="IPR004721">
    <property type="entry name" value="DHOdimr"/>
</dbReference>
<keyword evidence="5" id="KW-0378">Hydrolase</keyword>
<keyword evidence="10" id="KW-1185">Reference proteome</keyword>
<evidence type="ECO:0000259" key="8">
    <source>
        <dbReference type="Pfam" id="PF01979"/>
    </source>
</evidence>
<feature type="domain" description="Amidohydrolase-related" evidence="8">
    <location>
        <begin position="6"/>
        <end position="249"/>
    </location>
</feature>
<dbReference type="FunFam" id="3.20.20.140:FF:000071">
    <property type="entry name" value="Dihydroorotase, homodimeric type, variant"/>
    <property type="match status" value="1"/>
</dbReference>
<dbReference type="Gene3D" id="3.20.20.140">
    <property type="entry name" value="Metal-dependent hydrolases"/>
    <property type="match status" value="1"/>
</dbReference>
<dbReference type="CDD" id="cd01294">
    <property type="entry name" value="DHOase"/>
    <property type="match status" value="1"/>
</dbReference>
<evidence type="ECO:0000256" key="7">
    <source>
        <dbReference type="ARBA" id="ARBA00022975"/>
    </source>
</evidence>
<dbReference type="PANTHER" id="PTHR43137:SF1">
    <property type="entry name" value="DIHYDROOROTASE"/>
    <property type="match status" value="1"/>
</dbReference>
<dbReference type="EC" id="3.5.2.3" evidence="3"/>
<dbReference type="PROSITE" id="PS00482">
    <property type="entry name" value="DIHYDROOROTASE_1"/>
    <property type="match status" value="1"/>
</dbReference>
<reference evidence="9" key="1">
    <citation type="journal article" date="2020" name="Fungal Divers.">
        <title>Resolving the Mortierellaceae phylogeny through synthesis of multi-gene phylogenetics and phylogenomics.</title>
        <authorList>
            <person name="Vandepol N."/>
            <person name="Liber J."/>
            <person name="Desiro A."/>
            <person name="Na H."/>
            <person name="Kennedy M."/>
            <person name="Barry K."/>
            <person name="Grigoriev I.V."/>
            <person name="Miller A.N."/>
            <person name="O'Donnell K."/>
            <person name="Stajich J.E."/>
            <person name="Bonito G."/>
        </authorList>
    </citation>
    <scope>NUCLEOTIDE SEQUENCE</scope>
    <source>
        <strain evidence="9">BC1065</strain>
    </source>
</reference>
<dbReference type="PIRSF" id="PIRSF001237">
    <property type="entry name" value="DHOdimr"/>
    <property type="match status" value="1"/>
</dbReference>
<proteinExistence type="inferred from homology"/>